<proteinExistence type="inferred from homology"/>
<evidence type="ECO:0000313" key="5">
    <source>
        <dbReference type="EMBL" id="MEJ8572699.1"/>
    </source>
</evidence>
<dbReference type="PANTHER" id="PTHR30483:SF6">
    <property type="entry name" value="PERIPLASMIC BINDING PROTEIN OF ABC TRANSPORTER FOR NATURAL AMINO ACIDS"/>
    <property type="match status" value="1"/>
</dbReference>
<keyword evidence="6" id="KW-1185">Reference proteome</keyword>
<dbReference type="RefSeq" id="WP_340330388.1">
    <property type="nucleotide sequence ID" value="NZ_JAZHOF010000005.1"/>
</dbReference>
<dbReference type="InterPro" id="IPR028081">
    <property type="entry name" value="Leu-bd"/>
</dbReference>
<evidence type="ECO:0000256" key="3">
    <source>
        <dbReference type="ARBA" id="ARBA00022970"/>
    </source>
</evidence>
<dbReference type="PROSITE" id="PS51257">
    <property type="entry name" value="PROKAR_LIPOPROTEIN"/>
    <property type="match status" value="1"/>
</dbReference>
<evidence type="ECO:0000256" key="1">
    <source>
        <dbReference type="ARBA" id="ARBA00010062"/>
    </source>
</evidence>
<sequence length="405" mass="40981">MFAYLTRAAAAGRRRLRGLAGGMSVAAAALIVGACSQGFESGPPVDPGATATSNAIGTGSIKIALLLPLSATGNAGSTAQALQNSAELALSEIPSADLQLLPIDTRGTPEGASAAAQTAVANGARLVIGPLFAAEVGAVAPITKAARVPVLAFSTDTNVASQGVYLLSFLPETDVNRIVSYAGRQGKRAFAALLPQSAYGSVVEAAFQQSVASSAGRVVTIARYEPGAEAMKAAIAQLATVAGGADPQIDALLIPEGPAVLPALTAELANARIDPRRVQFLGSGQWNEPAVWRLTGLEGGVFPGPNPDGWQAFVAKYQARFGAVPPRPATLAYDAVTLAAALARIGGAGGFTDQALTNPDGFSGIDGIFRFRPNGTSQRGLAILEVQNGSATIRQPAPRSFGAGG</sequence>
<dbReference type="InterPro" id="IPR028082">
    <property type="entry name" value="Peripla_BP_I"/>
</dbReference>
<dbReference type="Pfam" id="PF13458">
    <property type="entry name" value="Peripla_BP_6"/>
    <property type="match status" value="1"/>
</dbReference>
<keyword evidence="2" id="KW-0732">Signal</keyword>
<dbReference type="CDD" id="cd06339">
    <property type="entry name" value="PBP1_YraM_LppC_lipoprotein-like"/>
    <property type="match status" value="1"/>
</dbReference>
<organism evidence="5 6">
    <name type="scientific">Microbaculum marinum</name>
    <dbReference type="NCBI Taxonomy" id="1764581"/>
    <lineage>
        <taxon>Bacteria</taxon>
        <taxon>Pseudomonadati</taxon>
        <taxon>Pseudomonadota</taxon>
        <taxon>Alphaproteobacteria</taxon>
        <taxon>Hyphomicrobiales</taxon>
        <taxon>Tepidamorphaceae</taxon>
        <taxon>Microbaculum</taxon>
    </lineage>
</organism>
<dbReference type="SUPFAM" id="SSF53822">
    <property type="entry name" value="Periplasmic binding protein-like I"/>
    <property type="match status" value="1"/>
</dbReference>
<accession>A0AAW9RG29</accession>
<keyword evidence="3" id="KW-0029">Amino-acid transport</keyword>
<evidence type="ECO:0000313" key="6">
    <source>
        <dbReference type="Proteomes" id="UP001378188"/>
    </source>
</evidence>
<protein>
    <submittedName>
        <fullName evidence="5">Penicillin-binding protein activator</fullName>
    </submittedName>
</protein>
<evidence type="ECO:0000259" key="4">
    <source>
        <dbReference type="Pfam" id="PF13458"/>
    </source>
</evidence>
<comment type="caution">
    <text evidence="5">The sequence shown here is derived from an EMBL/GenBank/DDBJ whole genome shotgun (WGS) entry which is preliminary data.</text>
</comment>
<evidence type="ECO:0000256" key="2">
    <source>
        <dbReference type="ARBA" id="ARBA00022729"/>
    </source>
</evidence>
<dbReference type="Gene3D" id="3.40.50.2300">
    <property type="match status" value="2"/>
</dbReference>
<dbReference type="GO" id="GO:0006865">
    <property type="term" value="P:amino acid transport"/>
    <property type="evidence" value="ECO:0007669"/>
    <property type="project" value="UniProtKB-KW"/>
</dbReference>
<dbReference type="AlphaFoldDB" id="A0AAW9RG29"/>
<name>A0AAW9RG29_9HYPH</name>
<dbReference type="InterPro" id="IPR051010">
    <property type="entry name" value="BCAA_transport"/>
</dbReference>
<reference evidence="5 6" key="1">
    <citation type="submission" date="2024-02" db="EMBL/GenBank/DDBJ databases">
        <title>Genome analysis and characterization of Microbaculum marinisediminis sp. nov., isolated from marine sediment.</title>
        <authorList>
            <person name="Du Z.-J."/>
            <person name="Ye Y.-Q."/>
            <person name="Zhang Z.-R."/>
            <person name="Yuan S.-M."/>
            <person name="Zhang X.-Y."/>
        </authorList>
    </citation>
    <scope>NUCLEOTIDE SEQUENCE [LARGE SCALE GENOMIC DNA]</scope>
    <source>
        <strain evidence="5 6">SDUM1044001</strain>
    </source>
</reference>
<feature type="domain" description="Leucine-binding protein" evidence="4">
    <location>
        <begin position="60"/>
        <end position="389"/>
    </location>
</feature>
<dbReference type="PANTHER" id="PTHR30483">
    <property type="entry name" value="LEUCINE-SPECIFIC-BINDING PROTEIN"/>
    <property type="match status" value="1"/>
</dbReference>
<comment type="similarity">
    <text evidence="1">Belongs to the leucine-binding protein family.</text>
</comment>
<keyword evidence="3" id="KW-0813">Transport</keyword>
<gene>
    <name evidence="5" type="ORF">V3328_14505</name>
</gene>
<dbReference type="EMBL" id="JAZHOF010000005">
    <property type="protein sequence ID" value="MEJ8572699.1"/>
    <property type="molecule type" value="Genomic_DNA"/>
</dbReference>
<dbReference type="Proteomes" id="UP001378188">
    <property type="component" value="Unassembled WGS sequence"/>
</dbReference>